<dbReference type="OrthoDB" id="1924990at2759"/>
<dbReference type="AlphaFoldDB" id="A0A9Q1KAR1"/>
<gene>
    <name evidence="1" type="ORF">Cgig2_007012</name>
</gene>
<sequence>MAWSMSPPNQISAVGLDTGSLFISSSSSSFPSLLYLSNSPYCSSSSSSSYSTIASLSFKTGSVQPWILPFYKTPLSSSTQLVCRASEYQFPDPIPEFAYAETEKFRAHLMKKLSKKGIYGDSLEEVVNVCTESCQLASTWCHLNHLPKRKAQNSVLGHPQWWKSEVVIGLGAGQLRSPPHPPTLASVEELKCQCVLPLSILCVLNGYVRLNGRFWTSQIFSNFLHTEYGGPGTLLVIPFMDMAEAVTERGLPGGRQAARAAVKWAQDHVDKDWKEWTGGSGSSSK</sequence>
<proteinExistence type="predicted"/>
<reference evidence="1" key="1">
    <citation type="submission" date="2022-04" db="EMBL/GenBank/DDBJ databases">
        <title>Carnegiea gigantea Genome sequencing and assembly v2.</title>
        <authorList>
            <person name="Copetti D."/>
            <person name="Sanderson M.J."/>
            <person name="Burquez A."/>
            <person name="Wojciechowski M.F."/>
        </authorList>
    </citation>
    <scope>NUCLEOTIDE SEQUENCE</scope>
    <source>
        <strain evidence="1">SGP5-SGP5p</strain>
        <tissue evidence="1">Aerial part</tissue>
    </source>
</reference>
<comment type="caution">
    <text evidence="1">The sequence shown here is derived from an EMBL/GenBank/DDBJ whole genome shotgun (WGS) entry which is preliminary data.</text>
</comment>
<accession>A0A9Q1KAR1</accession>
<dbReference type="PANTHER" id="PTHR35987:SF2">
    <property type="entry name" value="PROTEIN PLASTID REDOX INSENSITIVE 2, CHLOROPLASTIC"/>
    <property type="match status" value="1"/>
</dbReference>
<protein>
    <submittedName>
        <fullName evidence="1">Uncharacterized protein</fullName>
    </submittedName>
</protein>
<dbReference type="Proteomes" id="UP001153076">
    <property type="component" value="Unassembled WGS sequence"/>
</dbReference>
<evidence type="ECO:0000313" key="1">
    <source>
        <dbReference type="EMBL" id="KAJ8439495.1"/>
    </source>
</evidence>
<name>A0A9Q1KAR1_9CARY</name>
<organism evidence="1 2">
    <name type="scientific">Carnegiea gigantea</name>
    <dbReference type="NCBI Taxonomy" id="171969"/>
    <lineage>
        <taxon>Eukaryota</taxon>
        <taxon>Viridiplantae</taxon>
        <taxon>Streptophyta</taxon>
        <taxon>Embryophyta</taxon>
        <taxon>Tracheophyta</taxon>
        <taxon>Spermatophyta</taxon>
        <taxon>Magnoliopsida</taxon>
        <taxon>eudicotyledons</taxon>
        <taxon>Gunneridae</taxon>
        <taxon>Pentapetalae</taxon>
        <taxon>Caryophyllales</taxon>
        <taxon>Cactineae</taxon>
        <taxon>Cactaceae</taxon>
        <taxon>Cactoideae</taxon>
        <taxon>Echinocereeae</taxon>
        <taxon>Carnegiea</taxon>
    </lineage>
</organism>
<dbReference type="GO" id="GO:0010468">
    <property type="term" value="P:regulation of gene expression"/>
    <property type="evidence" value="ECO:0007669"/>
    <property type="project" value="InterPro"/>
</dbReference>
<keyword evidence="2" id="KW-1185">Reference proteome</keyword>
<dbReference type="PANTHER" id="PTHR35987">
    <property type="entry name" value="PROTEIN PLASTID REDOX INSENSITIVE 2, CHLOROPLASTIC-RELATED"/>
    <property type="match status" value="1"/>
</dbReference>
<evidence type="ECO:0000313" key="2">
    <source>
        <dbReference type="Proteomes" id="UP001153076"/>
    </source>
</evidence>
<dbReference type="EMBL" id="JAKOGI010000217">
    <property type="protein sequence ID" value="KAJ8439495.1"/>
    <property type="molecule type" value="Genomic_DNA"/>
</dbReference>
<dbReference type="InterPro" id="IPR039349">
    <property type="entry name" value="PRIN2"/>
</dbReference>